<feature type="compositionally biased region" description="Basic and acidic residues" evidence="1">
    <location>
        <begin position="12"/>
        <end position="29"/>
    </location>
</feature>
<evidence type="ECO:0000313" key="2">
    <source>
        <dbReference type="EMBL" id="ACV07726.1"/>
    </source>
</evidence>
<reference evidence="2 3" key="1">
    <citation type="journal article" date="2009" name="Stand. Genomic Sci.">
        <title>Complete genome sequence of Jonesia denitrificans type strain (Prevot 55134).</title>
        <authorList>
            <person name="Pukall R."/>
            <person name="Gehrich-Schroter G."/>
            <person name="Lapidus A."/>
            <person name="Nolan M."/>
            <person name="Glavina Del Rio T."/>
            <person name="Lucas S."/>
            <person name="Chen F."/>
            <person name="Tice H."/>
            <person name="Pitluck S."/>
            <person name="Cheng J.F."/>
            <person name="Copeland A."/>
            <person name="Saunders E."/>
            <person name="Brettin T."/>
            <person name="Detter J.C."/>
            <person name="Bruce D."/>
            <person name="Goodwin L."/>
            <person name="Pati A."/>
            <person name="Ivanova N."/>
            <person name="Mavromatis K."/>
            <person name="Ovchinnikova G."/>
            <person name="Chen A."/>
            <person name="Palaniappan K."/>
            <person name="Land M."/>
            <person name="Hauser L."/>
            <person name="Chang Y.J."/>
            <person name="Jeffries C.D."/>
            <person name="Chain P."/>
            <person name="Goker M."/>
            <person name="Bristow J."/>
            <person name="Eisen J.A."/>
            <person name="Markowitz V."/>
            <person name="Hugenholtz P."/>
            <person name="Kyrpides N.C."/>
            <person name="Klenk H.P."/>
            <person name="Han C."/>
        </authorList>
    </citation>
    <scope>NUCLEOTIDE SEQUENCE [LARGE SCALE GENOMIC DNA]</scope>
    <source>
        <strain evidence="3">ATCC 14870 / DSM 20603 / BCRC 15368 / CIP 55.134 / JCM 11481 / NBRC 15587 / NCTC 10816 / Prevot 55134</strain>
    </source>
</reference>
<keyword evidence="3" id="KW-1185">Reference proteome</keyword>
<feature type="region of interest" description="Disordered" evidence="1">
    <location>
        <begin position="1"/>
        <end position="48"/>
    </location>
</feature>
<dbReference type="Proteomes" id="UP000000628">
    <property type="component" value="Chromosome"/>
</dbReference>
<sequence>MGSVYDLTPPDANDRKNRQLRVTSREWRSHVNRKPKVDVGAATATRLR</sequence>
<accession>C7R548</accession>
<evidence type="ECO:0000256" key="1">
    <source>
        <dbReference type="SAM" id="MobiDB-lite"/>
    </source>
</evidence>
<dbReference type="AlphaFoldDB" id="C7R548"/>
<protein>
    <submittedName>
        <fullName evidence="2">Uncharacterized protein</fullName>
    </submittedName>
</protein>
<gene>
    <name evidence="2" type="ordered locus">Jden_0048</name>
</gene>
<name>C7R548_JONDD</name>
<organism evidence="2 3">
    <name type="scientific">Jonesia denitrificans (strain ATCC 14870 / DSM 20603 / BCRC 15368 / CIP 55.134 / JCM 11481 / NBRC 15587 / NCTC 10816 / Prevot 55134)</name>
    <name type="common">Listeria denitrificans</name>
    <dbReference type="NCBI Taxonomy" id="471856"/>
    <lineage>
        <taxon>Bacteria</taxon>
        <taxon>Bacillati</taxon>
        <taxon>Actinomycetota</taxon>
        <taxon>Actinomycetes</taxon>
        <taxon>Micrococcales</taxon>
        <taxon>Jonesiaceae</taxon>
        <taxon>Jonesia</taxon>
    </lineage>
</organism>
<dbReference type="HOGENOM" id="CLU_3153790_0_0_11"/>
<dbReference type="KEGG" id="jde:Jden_0048"/>
<evidence type="ECO:0000313" key="3">
    <source>
        <dbReference type="Proteomes" id="UP000000628"/>
    </source>
</evidence>
<proteinExistence type="predicted"/>
<dbReference type="EMBL" id="CP001706">
    <property type="protein sequence ID" value="ACV07726.1"/>
    <property type="molecule type" value="Genomic_DNA"/>
</dbReference>